<evidence type="ECO:0000313" key="9">
    <source>
        <dbReference type="WBParaSite" id="EEL_0000054101-mRNA-1"/>
    </source>
</evidence>
<dbReference type="STRING" id="1147741.A0A0R3RGK4"/>
<keyword evidence="2" id="KW-0479">Metal-binding</keyword>
<keyword evidence="5" id="KW-0539">Nucleus</keyword>
<dbReference type="Proteomes" id="UP000050640">
    <property type="component" value="Unplaced"/>
</dbReference>
<dbReference type="Pfam" id="PF14768">
    <property type="entry name" value="RPA_interact_C"/>
    <property type="match status" value="1"/>
</dbReference>
<feature type="domain" description="RPA-interacting protein N-terminal" evidence="6">
    <location>
        <begin position="10"/>
        <end position="48"/>
    </location>
</feature>
<dbReference type="InterPro" id="IPR028156">
    <property type="entry name" value="RIP"/>
</dbReference>
<reference evidence="9" key="1">
    <citation type="submission" date="2017-02" db="UniProtKB">
        <authorList>
            <consortium name="WormBaseParasite"/>
        </authorList>
    </citation>
    <scope>IDENTIFICATION</scope>
</reference>
<feature type="domain" description="RPA-interacting protein C-terminal" evidence="7">
    <location>
        <begin position="121"/>
        <end position="198"/>
    </location>
</feature>
<dbReference type="GO" id="GO:0005634">
    <property type="term" value="C:nucleus"/>
    <property type="evidence" value="ECO:0007669"/>
    <property type="project" value="UniProtKB-SubCell"/>
</dbReference>
<keyword evidence="4" id="KW-0862">Zinc</keyword>
<dbReference type="WBParaSite" id="EEL_0000054101-mRNA-1">
    <property type="protein sequence ID" value="EEL_0000054101-mRNA-1"/>
    <property type="gene ID" value="EEL_0000054101"/>
</dbReference>
<keyword evidence="3" id="KW-0863">Zinc-finger</keyword>
<comment type="subcellular location">
    <subcellularLocation>
        <location evidence="1">Nucleus</location>
    </subcellularLocation>
</comment>
<dbReference type="Pfam" id="PF14766">
    <property type="entry name" value="RPA_interact_N"/>
    <property type="match status" value="1"/>
</dbReference>
<evidence type="ECO:0000259" key="6">
    <source>
        <dbReference type="Pfam" id="PF14766"/>
    </source>
</evidence>
<evidence type="ECO:0000256" key="1">
    <source>
        <dbReference type="ARBA" id="ARBA00004123"/>
    </source>
</evidence>
<accession>A0A0R3RGK4</accession>
<dbReference type="GO" id="GO:0006606">
    <property type="term" value="P:protein import into nucleus"/>
    <property type="evidence" value="ECO:0007669"/>
    <property type="project" value="TreeGrafter"/>
</dbReference>
<dbReference type="GO" id="GO:0008270">
    <property type="term" value="F:zinc ion binding"/>
    <property type="evidence" value="ECO:0007669"/>
    <property type="project" value="UniProtKB-KW"/>
</dbReference>
<protein>
    <submittedName>
        <fullName evidence="9">RPA_interact_C domain-containing protein</fullName>
    </submittedName>
</protein>
<dbReference type="PANTHER" id="PTHR31742">
    <property type="entry name" value="RPA-INTERACTING PROTEIN RPAIN"/>
    <property type="match status" value="1"/>
</dbReference>
<evidence type="ECO:0000256" key="5">
    <source>
        <dbReference type="ARBA" id="ARBA00023242"/>
    </source>
</evidence>
<proteinExistence type="predicted"/>
<dbReference type="PANTHER" id="PTHR31742:SF1">
    <property type="entry name" value="RPA-INTERACTING PROTEIN"/>
    <property type="match status" value="1"/>
</dbReference>
<evidence type="ECO:0000256" key="3">
    <source>
        <dbReference type="ARBA" id="ARBA00022771"/>
    </source>
</evidence>
<dbReference type="InterPro" id="IPR028158">
    <property type="entry name" value="RPA_interact_N_dom"/>
</dbReference>
<evidence type="ECO:0000256" key="4">
    <source>
        <dbReference type="ARBA" id="ARBA00022833"/>
    </source>
</evidence>
<organism evidence="8 9">
    <name type="scientific">Elaeophora elaphi</name>
    <dbReference type="NCBI Taxonomy" id="1147741"/>
    <lineage>
        <taxon>Eukaryota</taxon>
        <taxon>Metazoa</taxon>
        <taxon>Ecdysozoa</taxon>
        <taxon>Nematoda</taxon>
        <taxon>Chromadorea</taxon>
        <taxon>Rhabditida</taxon>
        <taxon>Spirurina</taxon>
        <taxon>Spiruromorpha</taxon>
        <taxon>Filarioidea</taxon>
        <taxon>Onchocercidae</taxon>
        <taxon>Elaeophora</taxon>
    </lineage>
</organism>
<keyword evidence="8" id="KW-1185">Reference proteome</keyword>
<evidence type="ECO:0000259" key="7">
    <source>
        <dbReference type="Pfam" id="PF14768"/>
    </source>
</evidence>
<evidence type="ECO:0000313" key="8">
    <source>
        <dbReference type="Proteomes" id="UP000050640"/>
    </source>
</evidence>
<sequence length="203" mass="23849">MSQQQRCVSSHQHLYKQRSVDWKNELRKNFIQRLRDERQELFSRARNGLERCETELLIESVIESEMNALRLSEHITDNELSEAIEEFERFRDEINQQEIESMIAYEQERLEDLASGYNSVLCPRCQLANLNFPDECSLRCEHCELQLRLAQPLPSPLELTSHFTKIFTSHADGKCSESPSLILQNTGKLFLRCNQCAFNFEVF</sequence>
<name>A0A0R3RGK4_9BILA</name>
<evidence type="ECO:0000256" key="2">
    <source>
        <dbReference type="ARBA" id="ARBA00022723"/>
    </source>
</evidence>
<dbReference type="InterPro" id="IPR028159">
    <property type="entry name" value="RPA_interact_C_dom"/>
</dbReference>
<dbReference type="AlphaFoldDB" id="A0A0R3RGK4"/>